<dbReference type="EMBL" id="CAAALY010058577">
    <property type="protein sequence ID" value="VEL22822.1"/>
    <property type="molecule type" value="Genomic_DNA"/>
</dbReference>
<organism evidence="1 2">
    <name type="scientific">Protopolystoma xenopodis</name>
    <dbReference type="NCBI Taxonomy" id="117903"/>
    <lineage>
        <taxon>Eukaryota</taxon>
        <taxon>Metazoa</taxon>
        <taxon>Spiralia</taxon>
        <taxon>Lophotrochozoa</taxon>
        <taxon>Platyhelminthes</taxon>
        <taxon>Monogenea</taxon>
        <taxon>Polyopisthocotylea</taxon>
        <taxon>Polystomatidea</taxon>
        <taxon>Polystomatidae</taxon>
        <taxon>Protopolystoma</taxon>
    </lineage>
</organism>
<evidence type="ECO:0000313" key="2">
    <source>
        <dbReference type="Proteomes" id="UP000784294"/>
    </source>
</evidence>
<proteinExistence type="predicted"/>
<dbReference type="AlphaFoldDB" id="A0A3S5A8N4"/>
<keyword evidence="2" id="KW-1185">Reference proteome</keyword>
<comment type="caution">
    <text evidence="1">The sequence shown here is derived from an EMBL/GenBank/DDBJ whole genome shotgun (WGS) entry which is preliminary data.</text>
</comment>
<reference evidence="1" key="1">
    <citation type="submission" date="2018-11" db="EMBL/GenBank/DDBJ databases">
        <authorList>
            <consortium name="Pathogen Informatics"/>
        </authorList>
    </citation>
    <scope>NUCLEOTIDE SEQUENCE</scope>
</reference>
<gene>
    <name evidence="1" type="ORF">PXEA_LOCUS16262</name>
</gene>
<sequence length="155" mass="16540">MIVGGRDSVGDHSVLETVAKIATKRHARAGSPDQARLHPARLRDQLTASRTRCSCLKQSVVQGASSSRLHLSTGPIYRYTCLSCLQTFMSGGVHSARVLLLFAAMVTVFCSCARPVEPSNPCAANFTSDSLCRFLSLSLSLSVGCTCAHQLITAL</sequence>
<protein>
    <submittedName>
        <fullName evidence="1">Uncharacterized protein</fullName>
    </submittedName>
</protein>
<dbReference type="Proteomes" id="UP000784294">
    <property type="component" value="Unassembled WGS sequence"/>
</dbReference>
<accession>A0A3S5A8N4</accession>
<name>A0A3S5A8N4_9PLAT</name>
<evidence type="ECO:0000313" key="1">
    <source>
        <dbReference type="EMBL" id="VEL22822.1"/>
    </source>
</evidence>